<dbReference type="EMBL" id="ML143386">
    <property type="protein sequence ID" value="TBU35942.1"/>
    <property type="molecule type" value="Genomic_DNA"/>
</dbReference>
<evidence type="ECO:0000313" key="2">
    <source>
        <dbReference type="EMBL" id="TBU35942.1"/>
    </source>
</evidence>
<dbReference type="AlphaFoldDB" id="A0A4V2K9Z1"/>
<sequence length="132" mass="14744">MSKAQNFDVSRLPAYRQSYLERFHPYARVSTRRTSEMLMTTVDYRHGEAATGGDPAPYARSLERCEETHDTQASGYEDPPVVDAESGCEVPIEERLARSKLADALLELLGALRTRYLTMQAVQGFLSSGPTK</sequence>
<proteinExistence type="predicted"/>
<dbReference type="Proteomes" id="UP000292957">
    <property type="component" value="Unassembled WGS sequence"/>
</dbReference>
<name>A0A4V2K9Z1_9APHY</name>
<keyword evidence="4" id="KW-1185">Reference proteome</keyword>
<dbReference type="OMA" id="ASHMGRY"/>
<dbReference type="OrthoDB" id="2637024at2759"/>
<evidence type="ECO:0000256" key="1">
    <source>
        <dbReference type="SAM" id="MobiDB-lite"/>
    </source>
</evidence>
<organism evidence="3 4">
    <name type="scientific">Dichomitus squalens</name>
    <dbReference type="NCBI Taxonomy" id="114155"/>
    <lineage>
        <taxon>Eukaryota</taxon>
        <taxon>Fungi</taxon>
        <taxon>Dikarya</taxon>
        <taxon>Basidiomycota</taxon>
        <taxon>Agaricomycotina</taxon>
        <taxon>Agaricomycetes</taxon>
        <taxon>Polyporales</taxon>
        <taxon>Polyporaceae</taxon>
        <taxon>Dichomitus</taxon>
    </lineage>
</organism>
<dbReference type="EMBL" id="ML145084">
    <property type="protein sequence ID" value="TBU65788.1"/>
    <property type="molecule type" value="Genomic_DNA"/>
</dbReference>
<accession>A0A4V2K9Z1</accession>
<evidence type="ECO:0000313" key="3">
    <source>
        <dbReference type="EMBL" id="TBU65788.1"/>
    </source>
</evidence>
<protein>
    <submittedName>
        <fullName evidence="3">Uncharacterized protein</fullName>
    </submittedName>
</protein>
<evidence type="ECO:0000313" key="4">
    <source>
        <dbReference type="Proteomes" id="UP000292082"/>
    </source>
</evidence>
<feature type="region of interest" description="Disordered" evidence="1">
    <location>
        <begin position="65"/>
        <end position="85"/>
    </location>
</feature>
<reference evidence="3 4" key="1">
    <citation type="submission" date="2019-01" db="EMBL/GenBank/DDBJ databases">
        <title>Draft genome sequences of three monokaryotic isolates of the white-rot basidiomycete fungus Dichomitus squalens.</title>
        <authorList>
            <consortium name="DOE Joint Genome Institute"/>
            <person name="Lopez S.C."/>
            <person name="Andreopoulos B."/>
            <person name="Pangilinan J."/>
            <person name="Lipzen A."/>
            <person name="Riley R."/>
            <person name="Ahrendt S."/>
            <person name="Ng V."/>
            <person name="Barry K."/>
            <person name="Daum C."/>
            <person name="Grigoriev I.V."/>
            <person name="Hilden K.S."/>
            <person name="Makela M.R."/>
            <person name="de Vries R.P."/>
        </authorList>
    </citation>
    <scope>NUCLEOTIDE SEQUENCE [LARGE SCALE GENOMIC DNA]</scope>
    <source>
        <strain evidence="3 4">CBS 464.89</strain>
        <strain evidence="2">OM18370.1</strain>
    </source>
</reference>
<gene>
    <name evidence="3" type="ORF">BD310DRAFT_902190</name>
    <name evidence="2" type="ORF">BD311DRAFT_772980</name>
</gene>
<dbReference type="Proteomes" id="UP000292082">
    <property type="component" value="Unassembled WGS sequence"/>
</dbReference>